<dbReference type="GO" id="GO:0000981">
    <property type="term" value="F:DNA-binding transcription factor activity, RNA polymerase II-specific"/>
    <property type="evidence" value="ECO:0007669"/>
    <property type="project" value="TreeGrafter"/>
</dbReference>
<keyword evidence="1" id="KW-0805">Transcription regulation</keyword>
<keyword evidence="4" id="KW-0472">Membrane</keyword>
<evidence type="ECO:0000313" key="7">
    <source>
        <dbReference type="Proteomes" id="UP001460270"/>
    </source>
</evidence>
<dbReference type="EMBL" id="JBBPFD010000019">
    <property type="protein sequence ID" value="KAK7886439.1"/>
    <property type="molecule type" value="Genomic_DNA"/>
</dbReference>
<dbReference type="GO" id="GO:0030154">
    <property type="term" value="P:cell differentiation"/>
    <property type="evidence" value="ECO:0007669"/>
    <property type="project" value="TreeGrafter"/>
</dbReference>
<dbReference type="GO" id="GO:0030509">
    <property type="term" value="P:BMP signaling pathway"/>
    <property type="evidence" value="ECO:0007669"/>
    <property type="project" value="TreeGrafter"/>
</dbReference>
<feature type="region of interest" description="Disordered" evidence="3">
    <location>
        <begin position="108"/>
        <end position="129"/>
    </location>
</feature>
<proteinExistence type="predicted"/>
<evidence type="ECO:0000313" key="6">
    <source>
        <dbReference type="EMBL" id="KAK7886439.1"/>
    </source>
</evidence>
<dbReference type="InterPro" id="IPR013790">
    <property type="entry name" value="Dwarfin"/>
</dbReference>
<feature type="transmembrane region" description="Helical" evidence="4">
    <location>
        <begin position="82"/>
        <end position="104"/>
    </location>
</feature>
<dbReference type="InterPro" id="IPR008984">
    <property type="entry name" value="SMAD_FHA_dom_sf"/>
</dbReference>
<dbReference type="GO" id="GO:0000978">
    <property type="term" value="F:RNA polymerase II cis-regulatory region sequence-specific DNA binding"/>
    <property type="evidence" value="ECO:0007669"/>
    <property type="project" value="TreeGrafter"/>
</dbReference>
<evidence type="ECO:0000256" key="1">
    <source>
        <dbReference type="ARBA" id="ARBA00023015"/>
    </source>
</evidence>
<dbReference type="SUPFAM" id="SSF49879">
    <property type="entry name" value="SMAD/FHA domain"/>
    <property type="match status" value="1"/>
</dbReference>
<evidence type="ECO:0000259" key="5">
    <source>
        <dbReference type="PROSITE" id="PS51076"/>
    </source>
</evidence>
<evidence type="ECO:0000256" key="3">
    <source>
        <dbReference type="SAM" id="MobiDB-lite"/>
    </source>
</evidence>
<feature type="compositionally biased region" description="Low complexity" evidence="3">
    <location>
        <begin position="108"/>
        <end position="119"/>
    </location>
</feature>
<dbReference type="GO" id="GO:0009653">
    <property type="term" value="P:anatomical structure morphogenesis"/>
    <property type="evidence" value="ECO:0007669"/>
    <property type="project" value="TreeGrafter"/>
</dbReference>
<dbReference type="GO" id="GO:0071144">
    <property type="term" value="C:heteromeric SMAD protein complex"/>
    <property type="evidence" value="ECO:0007669"/>
    <property type="project" value="TreeGrafter"/>
</dbReference>
<name>A0AAW0MXD9_9GOBI</name>
<keyword evidence="7" id="KW-1185">Reference proteome</keyword>
<keyword evidence="4" id="KW-0812">Transmembrane</keyword>
<dbReference type="PANTHER" id="PTHR13703:SF45">
    <property type="entry name" value="MOTHERS AGAINST DECAPENTAPLEGIC HOMOLOG"/>
    <property type="match status" value="1"/>
</dbReference>
<dbReference type="PROSITE" id="PS51076">
    <property type="entry name" value="MH2"/>
    <property type="match status" value="1"/>
</dbReference>
<evidence type="ECO:0000256" key="2">
    <source>
        <dbReference type="ARBA" id="ARBA00023163"/>
    </source>
</evidence>
<sequence>MGRAEREEEKRGRKGLTERERGRSKNAFPLSSQVLLVSSGPHVSCFLRSSHGLFPQGPHVDRAPLPLRVPSRLVTRRQRSSLSFAFCALLVSLPLCVLACSLRSSLASSGSSTSSAPLPLRVPSPSGHSRQQDLRSLRFLVCLLLSLAPSGPRLSPSGPHVSLAFLRSSHVIASLRSSRRRPPLPLRVPGGSGHSEVLALPILTRLPSVDCPWCSGKSGCPRSRDSCVSLTVLTRTPRSSACPVGLVHSDSSIRRFVPSSRLRRATPPLPLRCSGYGLVTVGGAVSRFVPFLLLLVSLASCPPGVLLPSVLTCGLLPSGPHVTMPPCGFRVKSSSLVSLRSSHVACFLRSSRRRPPLPLRVLGPRLSPSVLTCRLLPSGPHVDALRSLCVSWVLTCLHQVLTCRLLPSGPHVDALRSLCVFRVSLVKGWGQQYPRRCIQDTPCWLEVHLHERCSCWTRFFTLCPAATPRPLTPDPRAAAAARRRPPLALRRSSSFVF</sequence>
<protein>
    <recommendedName>
        <fullName evidence="5">MH2 domain-containing protein</fullName>
    </recommendedName>
</protein>
<reference evidence="7" key="1">
    <citation type="submission" date="2024-04" db="EMBL/GenBank/DDBJ databases">
        <title>Salinicola lusitanus LLJ914,a marine bacterium isolated from the Okinawa Trough.</title>
        <authorList>
            <person name="Li J."/>
        </authorList>
    </citation>
    <scope>NUCLEOTIDE SEQUENCE [LARGE SCALE GENOMIC DNA]</scope>
</reference>
<dbReference type="InterPro" id="IPR017855">
    <property type="entry name" value="SMAD-like_dom_sf"/>
</dbReference>
<dbReference type="GO" id="GO:0070411">
    <property type="term" value="F:I-SMAD binding"/>
    <property type="evidence" value="ECO:0007669"/>
    <property type="project" value="TreeGrafter"/>
</dbReference>
<feature type="region of interest" description="Disordered" evidence="3">
    <location>
        <begin position="1"/>
        <end position="23"/>
    </location>
</feature>
<dbReference type="InterPro" id="IPR001132">
    <property type="entry name" value="SMAD_dom_Dwarfin-type"/>
</dbReference>
<feature type="domain" description="MH2" evidence="5">
    <location>
        <begin position="241"/>
        <end position="475"/>
    </location>
</feature>
<accession>A0AAW0MXD9</accession>
<dbReference type="Proteomes" id="UP001460270">
    <property type="component" value="Unassembled WGS sequence"/>
</dbReference>
<organism evidence="6 7">
    <name type="scientific">Mugilogobius chulae</name>
    <name type="common">yellowstripe goby</name>
    <dbReference type="NCBI Taxonomy" id="88201"/>
    <lineage>
        <taxon>Eukaryota</taxon>
        <taxon>Metazoa</taxon>
        <taxon>Chordata</taxon>
        <taxon>Craniata</taxon>
        <taxon>Vertebrata</taxon>
        <taxon>Euteleostomi</taxon>
        <taxon>Actinopterygii</taxon>
        <taxon>Neopterygii</taxon>
        <taxon>Teleostei</taxon>
        <taxon>Neoteleostei</taxon>
        <taxon>Acanthomorphata</taxon>
        <taxon>Gobiaria</taxon>
        <taxon>Gobiiformes</taxon>
        <taxon>Gobioidei</taxon>
        <taxon>Gobiidae</taxon>
        <taxon>Gobionellinae</taxon>
        <taxon>Mugilogobius</taxon>
    </lineage>
</organism>
<dbReference type="AlphaFoldDB" id="A0AAW0MXD9"/>
<keyword evidence="2" id="KW-0804">Transcription</keyword>
<gene>
    <name evidence="6" type="ORF">WMY93_026060</name>
</gene>
<evidence type="ECO:0000256" key="4">
    <source>
        <dbReference type="SAM" id="Phobius"/>
    </source>
</evidence>
<dbReference type="PANTHER" id="PTHR13703">
    <property type="entry name" value="SMAD"/>
    <property type="match status" value="1"/>
</dbReference>
<dbReference type="GO" id="GO:0060395">
    <property type="term" value="P:SMAD protein signal transduction"/>
    <property type="evidence" value="ECO:0007669"/>
    <property type="project" value="TreeGrafter"/>
</dbReference>
<keyword evidence="4" id="KW-1133">Transmembrane helix</keyword>
<dbReference type="Pfam" id="PF03166">
    <property type="entry name" value="MH2"/>
    <property type="match status" value="1"/>
</dbReference>
<dbReference type="Gene3D" id="2.60.200.10">
    <property type="match status" value="1"/>
</dbReference>
<comment type="caution">
    <text evidence="6">The sequence shown here is derived from an EMBL/GenBank/DDBJ whole genome shotgun (WGS) entry which is preliminary data.</text>
</comment>